<keyword evidence="2" id="KW-0472">Membrane</keyword>
<keyword evidence="2" id="KW-1133">Transmembrane helix</keyword>
<dbReference type="GO" id="GO:0016740">
    <property type="term" value="F:transferase activity"/>
    <property type="evidence" value="ECO:0007669"/>
    <property type="project" value="UniProtKB-KW"/>
</dbReference>
<protein>
    <submittedName>
        <fullName evidence="4">Sugar transferase</fullName>
    </submittedName>
</protein>
<feature type="transmembrane region" description="Helical" evidence="2">
    <location>
        <begin position="32"/>
        <end position="53"/>
    </location>
</feature>
<evidence type="ECO:0000256" key="2">
    <source>
        <dbReference type="SAM" id="Phobius"/>
    </source>
</evidence>
<accession>A0ABS5C3W8</accession>
<evidence type="ECO:0000256" key="1">
    <source>
        <dbReference type="ARBA" id="ARBA00006464"/>
    </source>
</evidence>
<keyword evidence="2" id="KW-0812">Transmembrane</keyword>
<feature type="domain" description="Bacterial sugar transferase" evidence="3">
    <location>
        <begin position="27"/>
        <end position="208"/>
    </location>
</feature>
<organism evidence="4 5">
    <name type="scientific">Gemmata palustris</name>
    <dbReference type="NCBI Taxonomy" id="2822762"/>
    <lineage>
        <taxon>Bacteria</taxon>
        <taxon>Pseudomonadati</taxon>
        <taxon>Planctomycetota</taxon>
        <taxon>Planctomycetia</taxon>
        <taxon>Gemmatales</taxon>
        <taxon>Gemmataceae</taxon>
        <taxon>Gemmata</taxon>
    </lineage>
</organism>
<proteinExistence type="inferred from homology"/>
<evidence type="ECO:0000313" key="5">
    <source>
        <dbReference type="Proteomes" id="UP000676565"/>
    </source>
</evidence>
<dbReference type="Proteomes" id="UP000676565">
    <property type="component" value="Unassembled WGS sequence"/>
</dbReference>
<evidence type="ECO:0000313" key="4">
    <source>
        <dbReference type="EMBL" id="MBP3960691.1"/>
    </source>
</evidence>
<dbReference type="PANTHER" id="PTHR30576">
    <property type="entry name" value="COLANIC BIOSYNTHESIS UDP-GLUCOSE LIPID CARRIER TRANSFERASE"/>
    <property type="match status" value="1"/>
</dbReference>
<comment type="caution">
    <text evidence="4">The sequence shown here is derived from an EMBL/GenBank/DDBJ whole genome shotgun (WGS) entry which is preliminary data.</text>
</comment>
<dbReference type="EMBL" id="JAGKQQ010000002">
    <property type="protein sequence ID" value="MBP3960691.1"/>
    <property type="molecule type" value="Genomic_DNA"/>
</dbReference>
<dbReference type="RefSeq" id="WP_210662980.1">
    <property type="nucleotide sequence ID" value="NZ_JAGKQQ010000002.1"/>
</dbReference>
<dbReference type="PANTHER" id="PTHR30576:SF0">
    <property type="entry name" value="UNDECAPRENYL-PHOSPHATE N-ACETYLGALACTOSAMINYL 1-PHOSPHATE TRANSFERASE-RELATED"/>
    <property type="match status" value="1"/>
</dbReference>
<keyword evidence="5" id="KW-1185">Reference proteome</keyword>
<dbReference type="Pfam" id="PF02397">
    <property type="entry name" value="Bac_transf"/>
    <property type="match status" value="1"/>
</dbReference>
<keyword evidence="4" id="KW-0808">Transferase</keyword>
<reference evidence="4 5" key="1">
    <citation type="submission" date="2021-04" db="EMBL/GenBank/DDBJ databases">
        <authorList>
            <person name="Ivanova A."/>
        </authorList>
    </citation>
    <scope>NUCLEOTIDE SEQUENCE [LARGE SCALE GENOMIC DNA]</scope>
    <source>
        <strain evidence="4 5">G18</strain>
    </source>
</reference>
<dbReference type="InterPro" id="IPR003362">
    <property type="entry name" value="Bact_transf"/>
</dbReference>
<sequence length="278" mass="30414">MPAQIRPAPRSVAPPFNPGSARADRFKRACDIIFGTGLALATSPLILVTWALVRATSSGPGFYSQVRVGRGNRNYRIYKIRTMTHNCESGSGVKWSTKGDARVTPVGRVLRKLHLDELPQLWNVLKGDMSLVGPRPERPEFVVPLSAEIEGYPERHQVRPGVTGLAQIQLPADSDVESVRTKLVLDRYYVEHASLWLDLRIMFGTLVYLVGFSYAQVRLLMRLPNPLTVAPPPTGSRTRGAIGGAKVVLRHQPAPTRKNEMAPALVTEGGAPARGGAR</sequence>
<comment type="similarity">
    <text evidence="1">Belongs to the bacterial sugar transferase family.</text>
</comment>
<name>A0ABS5C3W8_9BACT</name>
<evidence type="ECO:0000259" key="3">
    <source>
        <dbReference type="Pfam" id="PF02397"/>
    </source>
</evidence>
<gene>
    <name evidence="4" type="ORF">J8F10_36160</name>
</gene>